<reference evidence="1 2" key="1">
    <citation type="journal article" date="2011" name="Stand. Genomic Sci.">
        <title>Complete genome sequence of the gliding freshwater bacterium Fluviicola taffensis type strain (RW262).</title>
        <authorList>
            <person name="Woyke T."/>
            <person name="Chertkov O."/>
            <person name="Lapidus A."/>
            <person name="Nolan M."/>
            <person name="Lucas S."/>
            <person name="Del Rio T.G."/>
            <person name="Tice H."/>
            <person name="Cheng J.F."/>
            <person name="Tapia R."/>
            <person name="Han C."/>
            <person name="Goodwin L."/>
            <person name="Pitluck S."/>
            <person name="Liolios K."/>
            <person name="Pagani I."/>
            <person name="Ivanova N."/>
            <person name="Huntemann M."/>
            <person name="Mavromatis K."/>
            <person name="Mikhailova N."/>
            <person name="Pati A."/>
            <person name="Chen A."/>
            <person name="Palaniappan K."/>
            <person name="Land M."/>
            <person name="Hauser L."/>
            <person name="Brambilla E.M."/>
            <person name="Rohde M."/>
            <person name="Mwirichia R."/>
            <person name="Sikorski J."/>
            <person name="Tindall B.J."/>
            <person name="Goker M."/>
            <person name="Bristow J."/>
            <person name="Eisen J.A."/>
            <person name="Markowitz V."/>
            <person name="Hugenholtz P."/>
            <person name="Klenk H.P."/>
            <person name="Kyrpides N.C."/>
        </authorList>
    </citation>
    <scope>NUCLEOTIDE SEQUENCE [LARGE SCALE GENOMIC DNA]</scope>
    <source>
        <strain evidence="2">DSM 16823 / RW262 / RW262</strain>
    </source>
</reference>
<evidence type="ECO:0000313" key="1">
    <source>
        <dbReference type="EMBL" id="AEA44102.1"/>
    </source>
</evidence>
<dbReference type="Proteomes" id="UP000007463">
    <property type="component" value="Chromosome"/>
</dbReference>
<protein>
    <submittedName>
        <fullName evidence="1">Uncharacterized protein</fullName>
    </submittedName>
</protein>
<dbReference type="STRING" id="755732.Fluta_2116"/>
<reference evidence="2" key="2">
    <citation type="submission" date="2011-02" db="EMBL/GenBank/DDBJ databases">
        <title>The complete genome of Fluviicola taffensis DSM 16823.</title>
        <authorList>
            <consortium name="US DOE Joint Genome Institute (JGI-PGF)"/>
            <person name="Lucas S."/>
            <person name="Copeland A."/>
            <person name="Lapidus A."/>
            <person name="Bruce D."/>
            <person name="Goodwin L."/>
            <person name="Pitluck S."/>
            <person name="Kyrpides N."/>
            <person name="Mavromatis K."/>
            <person name="Ivanova N."/>
            <person name="Mikhailova N."/>
            <person name="Pagani I."/>
            <person name="Chertkov O."/>
            <person name="Detter J.C."/>
            <person name="Han C."/>
            <person name="Tapia R."/>
            <person name="Land M."/>
            <person name="Hauser L."/>
            <person name="Markowitz V."/>
            <person name="Cheng J.-F."/>
            <person name="Hugenholtz P."/>
            <person name="Woyke T."/>
            <person name="Wu D."/>
            <person name="Tindall B."/>
            <person name="Pomrenke H.G."/>
            <person name="Brambilla E."/>
            <person name="Klenk H.-P."/>
            <person name="Eisen J.A."/>
        </authorList>
    </citation>
    <scope>NUCLEOTIDE SEQUENCE [LARGE SCALE GENOMIC DNA]</scope>
    <source>
        <strain evidence="2">DSM 16823 / RW262 / RW262</strain>
    </source>
</reference>
<dbReference type="OrthoDB" id="1187902at2"/>
<dbReference type="KEGG" id="fte:Fluta_2116"/>
<gene>
    <name evidence="1" type="ordered locus">Fluta_2116</name>
</gene>
<sequence>MKNALLIFSFLILGFKGYSNYAVLFENQASFQTISNDSLKLKVLKQLGIKESQLRNELFTAKVLPHAKTQTVMVIPKLISEDEGMFDVDAIVLVVNNQTGKIIQKFKSENSLFSDAVYISSITIDTAPYMLTKEIRAFGIRVNYVGSSRPNPYNEEHLSLYVQEKNSLRRVLTAELVERFNGEWDTNCAGEFHSKKSILSFETETTNGYFNLVIKEHTTTTINEKVNGECEEKITEKRDKKIVFYYNGKSYN</sequence>
<name>F2I9E5_FLUTR</name>
<dbReference type="EMBL" id="CP002542">
    <property type="protein sequence ID" value="AEA44102.1"/>
    <property type="molecule type" value="Genomic_DNA"/>
</dbReference>
<proteinExistence type="predicted"/>
<evidence type="ECO:0000313" key="2">
    <source>
        <dbReference type="Proteomes" id="UP000007463"/>
    </source>
</evidence>
<keyword evidence="2" id="KW-1185">Reference proteome</keyword>
<dbReference type="AlphaFoldDB" id="F2I9E5"/>
<dbReference type="eggNOG" id="ENOG502ZAZM">
    <property type="taxonomic scope" value="Bacteria"/>
</dbReference>
<accession>F2I9E5</accession>
<dbReference type="HOGENOM" id="CLU_086976_1_0_10"/>
<organism evidence="1 2">
    <name type="scientific">Fluviicola taffensis (strain DSM 16823 / NCIMB 13979 / RW262)</name>
    <dbReference type="NCBI Taxonomy" id="755732"/>
    <lineage>
        <taxon>Bacteria</taxon>
        <taxon>Pseudomonadati</taxon>
        <taxon>Bacteroidota</taxon>
        <taxon>Flavobacteriia</taxon>
        <taxon>Flavobacteriales</taxon>
        <taxon>Crocinitomicaceae</taxon>
        <taxon>Fluviicola</taxon>
    </lineage>
</organism>
<dbReference type="RefSeq" id="WP_013686872.1">
    <property type="nucleotide sequence ID" value="NC_015321.1"/>
</dbReference>